<proteinExistence type="predicted"/>
<keyword evidence="5" id="KW-1185">Reference proteome</keyword>
<dbReference type="Pfam" id="PF00144">
    <property type="entry name" value="Beta-lactamase"/>
    <property type="match status" value="1"/>
</dbReference>
<dbReference type="Gene3D" id="3.40.710.10">
    <property type="entry name" value="DD-peptidase/beta-lactamase superfamily"/>
    <property type="match status" value="1"/>
</dbReference>
<accession>A0ABU3QA50</accession>
<gene>
    <name evidence="4" type="ORF">RQX22_15120</name>
</gene>
<dbReference type="PANTHER" id="PTHR46825">
    <property type="entry name" value="D-ALANYL-D-ALANINE-CARBOXYPEPTIDASE/ENDOPEPTIDASE AMPH"/>
    <property type="match status" value="1"/>
</dbReference>
<feature type="signal peptide" evidence="2">
    <location>
        <begin position="1"/>
        <end position="22"/>
    </location>
</feature>
<keyword evidence="4" id="KW-0378">Hydrolase</keyword>
<evidence type="ECO:0000313" key="4">
    <source>
        <dbReference type="EMBL" id="MDT9600290.1"/>
    </source>
</evidence>
<dbReference type="PANTHER" id="PTHR46825:SF9">
    <property type="entry name" value="BETA-LACTAMASE-RELATED DOMAIN-CONTAINING PROTEIN"/>
    <property type="match status" value="1"/>
</dbReference>
<dbReference type="Proteomes" id="UP001259572">
    <property type="component" value="Unassembled WGS sequence"/>
</dbReference>
<organism evidence="4 5">
    <name type="scientific">Sphingosinicella rhizophila</name>
    <dbReference type="NCBI Taxonomy" id="3050082"/>
    <lineage>
        <taxon>Bacteria</taxon>
        <taxon>Pseudomonadati</taxon>
        <taxon>Pseudomonadota</taxon>
        <taxon>Alphaproteobacteria</taxon>
        <taxon>Sphingomonadales</taxon>
        <taxon>Sphingosinicellaceae</taxon>
        <taxon>Sphingosinicella</taxon>
    </lineage>
</organism>
<sequence length="661" mass="72211">MEKKFALLAAFVAIGASWPLMSQQQVPVAPLAPPTTAQIEQATGPDVAAATSRTLEAKDLETWLDGYIPASLEQGKIAGAVISVVKDGQPILIKGYGDADIASEKPMDGHRSLVRIGSTSKLFTWTAVMQLVEQGKIDLDRDVNAYLDFKIPHRDGRPVTMNDLMTHRGGFEEGLKEVLVKDASKNISNEQYLKEHPRPRIFPAGQVPAYSNYGTSLAGYIVARVSGESFDDYVERHILTPLRMTNTTFRQPLPDRLKPQMSSGYTSASEDPYGFEFITTAPAGSVSATAADMANFMIAHLQHGQFGGSRILKPETARFMHSPSLDNGAGFDTMAHGFFHGERNGRVVIGHGGDTVVFHTDMNLIPAENVGFFMSFNSRGEGGSVYGVRERLFTDFMDRYFPAPAAKDPPAIATAKAHAQEAAGGYESSRRVESGFIGMFYVLQQQQVIANEDGTISLGSSPQEKYREIAPYVWREIGGTHQLKLTQVAGRKTLIDSRDPTSVMQAVPAGRSANMNLFILLGSVAVLLWILLAWPIGWRFRRAYNVAHPLSGRPLLAHRLTRFAALGDFVYLGGWIMLLLPLTRTDLAFYGPSLDPVLRLLQIGAILPIGAAAVGLWNAWLTVKSDRKVGAKIGSIVIAAAFLGILWISWLGNLISFNVNY</sequence>
<dbReference type="RefSeq" id="WP_315727389.1">
    <property type="nucleotide sequence ID" value="NZ_JAVUPU010000008.1"/>
</dbReference>
<feature type="transmembrane region" description="Helical" evidence="1">
    <location>
        <begin position="600"/>
        <end position="621"/>
    </location>
</feature>
<dbReference type="EC" id="3.1.1.103" evidence="4"/>
<feature type="chain" id="PRO_5046196483" evidence="2">
    <location>
        <begin position="23"/>
        <end position="661"/>
    </location>
</feature>
<keyword evidence="2" id="KW-0732">Signal</keyword>
<evidence type="ECO:0000259" key="3">
    <source>
        <dbReference type="Pfam" id="PF00144"/>
    </source>
</evidence>
<keyword evidence="1" id="KW-1133">Transmembrane helix</keyword>
<evidence type="ECO:0000313" key="5">
    <source>
        <dbReference type="Proteomes" id="UP001259572"/>
    </source>
</evidence>
<dbReference type="EMBL" id="JAVUPU010000008">
    <property type="protein sequence ID" value="MDT9600290.1"/>
    <property type="molecule type" value="Genomic_DNA"/>
</dbReference>
<reference evidence="4 5" key="1">
    <citation type="submission" date="2023-05" db="EMBL/GenBank/DDBJ databases">
        <authorList>
            <person name="Guo Y."/>
        </authorList>
    </citation>
    <scope>NUCLEOTIDE SEQUENCE [LARGE SCALE GENOMIC DNA]</scope>
    <source>
        <strain evidence="4 5">GR2756</strain>
    </source>
</reference>
<comment type="caution">
    <text evidence="4">The sequence shown here is derived from an EMBL/GenBank/DDBJ whole genome shotgun (WGS) entry which is preliminary data.</text>
</comment>
<feature type="transmembrane region" description="Helical" evidence="1">
    <location>
        <begin position="517"/>
        <end position="540"/>
    </location>
</feature>
<dbReference type="SUPFAM" id="SSF56601">
    <property type="entry name" value="beta-lactamase/transpeptidase-like"/>
    <property type="match status" value="1"/>
</dbReference>
<evidence type="ECO:0000256" key="2">
    <source>
        <dbReference type="SAM" id="SignalP"/>
    </source>
</evidence>
<protein>
    <submittedName>
        <fullName evidence="4">Serine hydrolase domain-containing protein</fullName>
        <ecNumber evidence="4">3.1.1.103</ecNumber>
    </submittedName>
</protein>
<keyword evidence="1" id="KW-0812">Transmembrane</keyword>
<dbReference type="InterPro" id="IPR001466">
    <property type="entry name" value="Beta-lactam-related"/>
</dbReference>
<feature type="transmembrane region" description="Helical" evidence="1">
    <location>
        <begin position="560"/>
        <end position="580"/>
    </location>
</feature>
<evidence type="ECO:0000256" key="1">
    <source>
        <dbReference type="SAM" id="Phobius"/>
    </source>
</evidence>
<name>A0ABU3QA50_9SPHN</name>
<dbReference type="InterPro" id="IPR050491">
    <property type="entry name" value="AmpC-like"/>
</dbReference>
<dbReference type="GO" id="GO:0016787">
    <property type="term" value="F:hydrolase activity"/>
    <property type="evidence" value="ECO:0007669"/>
    <property type="project" value="UniProtKB-KW"/>
</dbReference>
<dbReference type="InterPro" id="IPR012338">
    <property type="entry name" value="Beta-lactam/transpept-like"/>
</dbReference>
<feature type="transmembrane region" description="Helical" evidence="1">
    <location>
        <begin position="633"/>
        <end position="652"/>
    </location>
</feature>
<keyword evidence="1" id="KW-0472">Membrane</keyword>
<feature type="domain" description="Beta-lactamase-related" evidence="3">
    <location>
        <begin position="65"/>
        <end position="382"/>
    </location>
</feature>